<protein>
    <submittedName>
        <fullName evidence="2">Uncharacterized protein</fullName>
    </submittedName>
</protein>
<evidence type="ECO:0000313" key="2">
    <source>
        <dbReference type="EMBL" id="CAF1498088.1"/>
    </source>
</evidence>
<evidence type="ECO:0000256" key="1">
    <source>
        <dbReference type="SAM" id="MobiDB-lite"/>
    </source>
</evidence>
<dbReference type="Proteomes" id="UP000663889">
    <property type="component" value="Unassembled WGS sequence"/>
</dbReference>
<reference evidence="2" key="1">
    <citation type="submission" date="2021-02" db="EMBL/GenBank/DDBJ databases">
        <authorList>
            <person name="Nowell W R."/>
        </authorList>
    </citation>
    <scope>NUCLEOTIDE SEQUENCE</scope>
</reference>
<proteinExistence type="predicted"/>
<evidence type="ECO:0000313" key="3">
    <source>
        <dbReference type="Proteomes" id="UP000663889"/>
    </source>
</evidence>
<accession>A0A815SYB0</accession>
<comment type="caution">
    <text evidence="2">The sequence shown here is derived from an EMBL/GenBank/DDBJ whole genome shotgun (WGS) entry which is preliminary data.</text>
</comment>
<name>A0A815SYB0_9BILA</name>
<dbReference type="AlphaFoldDB" id="A0A815SYB0"/>
<dbReference type="EMBL" id="CAJNOU010006146">
    <property type="protein sequence ID" value="CAF1498088.1"/>
    <property type="molecule type" value="Genomic_DNA"/>
</dbReference>
<gene>
    <name evidence="2" type="ORF">SEV965_LOCUS35925</name>
</gene>
<feature type="region of interest" description="Disordered" evidence="1">
    <location>
        <begin position="1"/>
        <end position="56"/>
    </location>
</feature>
<sequence length="376" mass="42517">MNNNNAGQRVKSDEAAEALNYSNGSEKRSFAEDINTQTKKMRSETPMLGQKTSMSSAASATAPKFVSAATMAAPITEITDEELLEFTLEFERKHECQFFRPLEHNMLNKKLLFVESISEFITNFEVRFKSSSWIKAIDFNKFHISGGCIVNSLCKHPFPDTTIEKVDINFNGNSFHEFEDAVDNVYTDLMKIMSKNNHYLSTTLIKKSHGSYIIALRFNSQLQFNFKNVPNNTNPVSYVLHSSDIDVSQVAFTTIANLLTCQPHQVRTTKKISFFYEEIFLIEDNTMNNNNAGQRVKSDNAAECSEKRSFAEDINTQTKKMRCETPMLEQKTSMSSAASPTVPKFVSAATMAAPVTEITDEELLEFTLEFERKHGI</sequence>
<organism evidence="2 3">
    <name type="scientific">Rotaria sordida</name>
    <dbReference type="NCBI Taxonomy" id="392033"/>
    <lineage>
        <taxon>Eukaryota</taxon>
        <taxon>Metazoa</taxon>
        <taxon>Spiralia</taxon>
        <taxon>Gnathifera</taxon>
        <taxon>Rotifera</taxon>
        <taxon>Eurotatoria</taxon>
        <taxon>Bdelloidea</taxon>
        <taxon>Philodinida</taxon>
        <taxon>Philodinidae</taxon>
        <taxon>Rotaria</taxon>
    </lineage>
</organism>